<dbReference type="OrthoDB" id="3056176at2759"/>
<dbReference type="Proteomes" id="UP000001194">
    <property type="component" value="Unassembled WGS sequence"/>
</dbReference>
<name>B0DHN0_LACBS</name>
<dbReference type="InParanoid" id="B0DHN0"/>
<organism evidence="2">
    <name type="scientific">Laccaria bicolor (strain S238N-H82 / ATCC MYA-4686)</name>
    <name type="common">Bicoloured deceiver</name>
    <name type="synonym">Laccaria laccata var. bicolor</name>
    <dbReference type="NCBI Taxonomy" id="486041"/>
    <lineage>
        <taxon>Eukaryota</taxon>
        <taxon>Fungi</taxon>
        <taxon>Dikarya</taxon>
        <taxon>Basidiomycota</taxon>
        <taxon>Agaricomycotina</taxon>
        <taxon>Agaricomycetes</taxon>
        <taxon>Agaricomycetidae</taxon>
        <taxon>Agaricales</taxon>
        <taxon>Agaricineae</taxon>
        <taxon>Hydnangiaceae</taxon>
        <taxon>Laccaria</taxon>
    </lineage>
</organism>
<dbReference type="RefSeq" id="XP_001883538.1">
    <property type="nucleotide sequence ID" value="XM_001883503.1"/>
</dbReference>
<reference evidence="1 2" key="1">
    <citation type="journal article" date="2008" name="Nature">
        <title>The genome of Laccaria bicolor provides insights into mycorrhizal symbiosis.</title>
        <authorList>
            <person name="Martin F."/>
            <person name="Aerts A."/>
            <person name="Ahren D."/>
            <person name="Brun A."/>
            <person name="Danchin E.G.J."/>
            <person name="Duchaussoy F."/>
            <person name="Gibon J."/>
            <person name="Kohler A."/>
            <person name="Lindquist E."/>
            <person name="Pereda V."/>
            <person name="Salamov A."/>
            <person name="Shapiro H.J."/>
            <person name="Wuyts J."/>
            <person name="Blaudez D."/>
            <person name="Buee M."/>
            <person name="Brokstein P."/>
            <person name="Canbaeck B."/>
            <person name="Cohen D."/>
            <person name="Courty P.E."/>
            <person name="Coutinho P.M."/>
            <person name="Delaruelle C."/>
            <person name="Detter J.C."/>
            <person name="Deveau A."/>
            <person name="DiFazio S."/>
            <person name="Duplessis S."/>
            <person name="Fraissinet-Tachet L."/>
            <person name="Lucic E."/>
            <person name="Frey-Klett P."/>
            <person name="Fourrey C."/>
            <person name="Feussner I."/>
            <person name="Gay G."/>
            <person name="Grimwood J."/>
            <person name="Hoegger P.J."/>
            <person name="Jain P."/>
            <person name="Kilaru S."/>
            <person name="Labbe J."/>
            <person name="Lin Y.C."/>
            <person name="Legue V."/>
            <person name="Le Tacon F."/>
            <person name="Marmeisse R."/>
            <person name="Melayah D."/>
            <person name="Montanini B."/>
            <person name="Muratet M."/>
            <person name="Nehls U."/>
            <person name="Niculita-Hirzel H."/>
            <person name="Oudot-Le Secq M.P."/>
            <person name="Peter M."/>
            <person name="Quesneville H."/>
            <person name="Rajashekar B."/>
            <person name="Reich M."/>
            <person name="Rouhier N."/>
            <person name="Schmutz J."/>
            <person name="Yin T."/>
            <person name="Chalot M."/>
            <person name="Henrissat B."/>
            <person name="Kuees U."/>
            <person name="Lucas S."/>
            <person name="Van de Peer Y."/>
            <person name="Podila G.K."/>
            <person name="Polle A."/>
            <person name="Pukkila P.J."/>
            <person name="Richardson P.M."/>
            <person name="Rouze P."/>
            <person name="Sanders I.R."/>
            <person name="Stajich J.E."/>
            <person name="Tunlid A."/>
            <person name="Tuskan G."/>
            <person name="Grigoriev I.V."/>
        </authorList>
    </citation>
    <scope>NUCLEOTIDE SEQUENCE [LARGE SCALE GENOMIC DNA]</scope>
    <source>
        <strain evidence="2">S238N-H82 / ATCC MYA-4686</strain>
    </source>
</reference>
<dbReference type="KEGG" id="lbc:LACBIDRAFT_302440"/>
<proteinExistence type="predicted"/>
<evidence type="ECO:0000313" key="1">
    <source>
        <dbReference type="EMBL" id="EDR05862.1"/>
    </source>
</evidence>
<protein>
    <submittedName>
        <fullName evidence="1">Predicted protein</fullName>
    </submittedName>
</protein>
<sequence length="231" mass="25434">MALKEPFGPGISEDDPMVLVVEAEDAEKRSASTVQSKGLPEAVTPEPRYVYYRLYEEEGAMTSKTSFDPDDSSLGHINTLSIAPPQTVSSLRSQIVKAEGIADRKIQLFGDMDGEVPMNDNDHISFRAQVYPGHVEDEPITLVCSQVKAEKKQKIGRVVPDPTFNKKLQGSAQWNPHPDVQSDWLPFAAHEILYTDGVKTTGYIAGSSKYLLHRHISSTKTIFIPSCSGSL</sequence>
<accession>B0DHN0</accession>
<dbReference type="GeneID" id="6079123"/>
<dbReference type="HOGENOM" id="CLU_104717_0_0_1"/>
<dbReference type="EMBL" id="DS547111">
    <property type="protein sequence ID" value="EDR05862.1"/>
    <property type="molecule type" value="Genomic_DNA"/>
</dbReference>
<keyword evidence="2" id="KW-1185">Reference proteome</keyword>
<dbReference type="AlphaFoldDB" id="B0DHN0"/>
<gene>
    <name evidence="1" type="ORF">LACBIDRAFT_302440</name>
</gene>
<evidence type="ECO:0000313" key="2">
    <source>
        <dbReference type="Proteomes" id="UP000001194"/>
    </source>
</evidence>